<dbReference type="EMBL" id="CAXDID020000011">
    <property type="protein sequence ID" value="CAL5980025.1"/>
    <property type="molecule type" value="Genomic_DNA"/>
</dbReference>
<dbReference type="GO" id="GO:0140662">
    <property type="term" value="F:ATP-dependent protein folding chaperone"/>
    <property type="evidence" value="ECO:0007669"/>
    <property type="project" value="InterPro"/>
</dbReference>
<keyword evidence="3 5" id="KW-0067">ATP-binding</keyword>
<dbReference type="NCBIfam" id="NF041082">
    <property type="entry name" value="thermosome_alpha"/>
    <property type="match status" value="1"/>
</dbReference>
<sequence>MSKIQNEIFLPGEWVSGKEVRDQNVNAAVSLANIVKTTLGPNGLDKMMVDDVGEITVTNDGATILQKLDVVHPAAKVLVELSNLQDREVGDGTTSVVIVAAELLKNANDMIDKNMHSTTVMAGYQLALKKAINFIEKRIQTPVSQLSDHDLVQVAKTSMSSKVIGLNADHFTKMVVDAIKQVRHVSDNGDVKYPVKAVGIVKALGGSAKDCKLIPGYAMFGQRASQQMPSQLSKCKIALIDFNLQQKMFGMGTQIVIKDAEKLEGVRDMEFEVSRKHIELIIGAGANVILSTGGIDDMAQKYLVEANVLGVKRINMDDMKRIAKLTNATIVTSMADMEGNESFDQANFGYAEEIAEQRIGEDHYMIISGGAGRASGSIMLRGANTTAINEVERSVHDALCAVSKTLESQAVVPGGGCVEVALNCYLEEFAKTIDGKEQLAVNAFAKALLAIPKQLALNSALDGTELVAKLRAQHAIAQRKETAQEIKDDLRQFGLDLKAGTVRNNLKAGVLEPAISKIKSLSFATEAAITILRIDDNIVLNPEKKQ</sequence>
<reference evidence="7 9" key="2">
    <citation type="submission" date="2024-07" db="EMBL/GenBank/DDBJ databases">
        <authorList>
            <person name="Akdeniz Z."/>
        </authorList>
    </citation>
    <scope>NUCLEOTIDE SEQUENCE [LARGE SCALE GENOMIC DNA]</scope>
</reference>
<proteinExistence type="inferred from homology"/>
<dbReference type="InterPro" id="IPR027410">
    <property type="entry name" value="TCP-1-like_intermed_sf"/>
</dbReference>
<evidence type="ECO:0000256" key="4">
    <source>
        <dbReference type="ARBA" id="ARBA00023186"/>
    </source>
</evidence>
<dbReference type="Pfam" id="PF00118">
    <property type="entry name" value="Cpn60_TCP1"/>
    <property type="match status" value="1"/>
</dbReference>
<protein>
    <submittedName>
        <fullName evidence="6">TCP-1 chaperonin subunit alpha</fullName>
    </submittedName>
    <submittedName>
        <fullName evidence="7">TCP-1_chaperonin subunit alpha</fullName>
    </submittedName>
</protein>
<dbReference type="EMBL" id="CATOUU010001010">
    <property type="protein sequence ID" value="CAI9966970.1"/>
    <property type="molecule type" value="Genomic_DNA"/>
</dbReference>
<dbReference type="EMBL" id="CAXDID020000097">
    <property type="protein sequence ID" value="CAL6025104.1"/>
    <property type="molecule type" value="Genomic_DNA"/>
</dbReference>
<dbReference type="AlphaFoldDB" id="A0AA86UPW4"/>
<evidence type="ECO:0000313" key="6">
    <source>
        <dbReference type="EMBL" id="CAI9966970.1"/>
    </source>
</evidence>
<dbReference type="InterPro" id="IPR027413">
    <property type="entry name" value="GROEL-like_equatorial_sf"/>
</dbReference>
<evidence type="ECO:0000313" key="8">
    <source>
        <dbReference type="EMBL" id="CAL6025104.1"/>
    </source>
</evidence>
<evidence type="ECO:0000256" key="2">
    <source>
        <dbReference type="ARBA" id="ARBA00022741"/>
    </source>
</evidence>
<dbReference type="SUPFAM" id="SSF52029">
    <property type="entry name" value="GroEL apical domain-like"/>
    <property type="match status" value="1"/>
</dbReference>
<keyword evidence="4 5" id="KW-0143">Chaperone</keyword>
<evidence type="ECO:0000256" key="5">
    <source>
        <dbReference type="RuleBase" id="RU004187"/>
    </source>
</evidence>
<dbReference type="Gene3D" id="3.30.260.10">
    <property type="entry name" value="TCP-1-like chaperonin intermediate domain"/>
    <property type="match status" value="1"/>
</dbReference>
<dbReference type="Gene3D" id="3.50.7.10">
    <property type="entry name" value="GroEL"/>
    <property type="match status" value="1"/>
</dbReference>
<dbReference type="GO" id="GO:0005524">
    <property type="term" value="F:ATP binding"/>
    <property type="evidence" value="ECO:0007669"/>
    <property type="project" value="UniProtKB-KW"/>
</dbReference>
<dbReference type="InterPro" id="IPR054827">
    <property type="entry name" value="thermosome_alpha"/>
</dbReference>
<dbReference type="SUPFAM" id="SSF54849">
    <property type="entry name" value="GroEL-intermediate domain like"/>
    <property type="match status" value="1"/>
</dbReference>
<dbReference type="NCBIfam" id="NF041083">
    <property type="entry name" value="thermosome_beta"/>
    <property type="match status" value="1"/>
</dbReference>
<dbReference type="InterPro" id="IPR027409">
    <property type="entry name" value="GroEL-like_apical_dom_sf"/>
</dbReference>
<dbReference type="InterPro" id="IPR002423">
    <property type="entry name" value="Cpn60/GroEL/TCP-1"/>
</dbReference>
<evidence type="ECO:0000256" key="1">
    <source>
        <dbReference type="ARBA" id="ARBA00008020"/>
    </source>
</evidence>
<evidence type="ECO:0000256" key="3">
    <source>
        <dbReference type="ARBA" id="ARBA00022840"/>
    </source>
</evidence>
<name>A0AA86UPW4_9EUKA</name>
<organism evidence="6">
    <name type="scientific">Hexamita inflata</name>
    <dbReference type="NCBI Taxonomy" id="28002"/>
    <lineage>
        <taxon>Eukaryota</taxon>
        <taxon>Metamonada</taxon>
        <taxon>Diplomonadida</taxon>
        <taxon>Hexamitidae</taxon>
        <taxon>Hexamitinae</taxon>
        <taxon>Hexamita</taxon>
    </lineage>
</organism>
<dbReference type="SUPFAM" id="SSF48592">
    <property type="entry name" value="GroEL equatorial domain-like"/>
    <property type="match status" value="1"/>
</dbReference>
<dbReference type="GO" id="GO:0051082">
    <property type="term" value="F:unfolded protein binding"/>
    <property type="evidence" value="ECO:0007669"/>
    <property type="project" value="InterPro"/>
</dbReference>
<keyword evidence="2 5" id="KW-0547">Nucleotide-binding</keyword>
<dbReference type="PANTHER" id="PTHR11353">
    <property type="entry name" value="CHAPERONIN"/>
    <property type="match status" value="1"/>
</dbReference>
<gene>
    <name evidence="8" type="ORF">HINF_LOCUS29942</name>
    <name evidence="6" type="ORF">HINF_LOCUS54615</name>
    <name evidence="7" type="ORF">HINF_LOCUS5985</name>
</gene>
<comment type="similarity">
    <text evidence="1 5">Belongs to the TCP-1 chaperonin family.</text>
</comment>
<comment type="caution">
    <text evidence="6">The sequence shown here is derived from an EMBL/GenBank/DDBJ whole genome shotgun (WGS) entry which is preliminary data.</text>
</comment>
<dbReference type="PRINTS" id="PR00304">
    <property type="entry name" value="TCOMPLEXTCP1"/>
</dbReference>
<dbReference type="GO" id="GO:0016887">
    <property type="term" value="F:ATP hydrolysis activity"/>
    <property type="evidence" value="ECO:0007669"/>
    <property type="project" value="InterPro"/>
</dbReference>
<evidence type="ECO:0000313" key="7">
    <source>
        <dbReference type="EMBL" id="CAL5980025.1"/>
    </source>
</evidence>
<dbReference type="InterPro" id="IPR053374">
    <property type="entry name" value="TCP-1_chaperonin"/>
</dbReference>
<accession>A0AA86UPW4</accession>
<reference evidence="6" key="1">
    <citation type="submission" date="2023-06" db="EMBL/GenBank/DDBJ databases">
        <authorList>
            <person name="Kurt Z."/>
        </authorList>
    </citation>
    <scope>NUCLEOTIDE SEQUENCE</scope>
</reference>
<keyword evidence="9" id="KW-1185">Reference proteome</keyword>
<dbReference type="InterPro" id="IPR017998">
    <property type="entry name" value="Chaperone_TCP-1"/>
</dbReference>
<dbReference type="Proteomes" id="UP001642409">
    <property type="component" value="Unassembled WGS sequence"/>
</dbReference>
<evidence type="ECO:0000313" key="9">
    <source>
        <dbReference type="Proteomes" id="UP001642409"/>
    </source>
</evidence>
<dbReference type="Gene3D" id="1.10.560.10">
    <property type="entry name" value="GroEL-like equatorial domain"/>
    <property type="match status" value="1"/>
</dbReference>
<dbReference type="PROSITE" id="PS00995">
    <property type="entry name" value="TCP1_3"/>
    <property type="match status" value="1"/>
</dbReference>
<dbReference type="InterPro" id="IPR002194">
    <property type="entry name" value="Chaperonin_TCP-1_CS"/>
</dbReference>
<dbReference type="PROSITE" id="PS00751">
    <property type="entry name" value="TCP1_2"/>
    <property type="match status" value="1"/>
</dbReference>
<dbReference type="PROSITE" id="PS00750">
    <property type="entry name" value="TCP1_1"/>
    <property type="match status" value="1"/>
</dbReference>